<evidence type="ECO:0000256" key="7">
    <source>
        <dbReference type="ARBA" id="ARBA00033987"/>
    </source>
</evidence>
<feature type="repeat" description="ANK" evidence="8">
    <location>
        <begin position="87"/>
        <end position="119"/>
    </location>
</feature>
<dbReference type="Proteomes" id="UP000187209">
    <property type="component" value="Unassembled WGS sequence"/>
</dbReference>
<dbReference type="SMART" id="SM00454">
    <property type="entry name" value="SAM"/>
    <property type="match status" value="2"/>
</dbReference>
<gene>
    <name evidence="10" type="ORF">SteCoe_27726</name>
</gene>
<keyword evidence="2" id="KW-0328">Glycosyltransferase</keyword>
<dbReference type="SMART" id="SM00248">
    <property type="entry name" value="ANK"/>
    <property type="match status" value="5"/>
</dbReference>
<dbReference type="Gene3D" id="1.10.150.50">
    <property type="entry name" value="Transcription Factor, Ets-1"/>
    <property type="match status" value="2"/>
</dbReference>
<feature type="repeat" description="ANK" evidence="8">
    <location>
        <begin position="154"/>
        <end position="186"/>
    </location>
</feature>
<keyword evidence="5 8" id="KW-0040">ANK repeat</keyword>
<dbReference type="PANTHER" id="PTHR24171:SF9">
    <property type="entry name" value="ANKYRIN REPEAT DOMAIN-CONTAINING PROTEIN 39"/>
    <property type="match status" value="1"/>
</dbReference>
<dbReference type="PROSITE" id="PS50105">
    <property type="entry name" value="SAM_DOMAIN"/>
    <property type="match status" value="2"/>
</dbReference>
<dbReference type="PANTHER" id="PTHR24171">
    <property type="entry name" value="ANKYRIN REPEAT DOMAIN-CONTAINING PROTEIN 39-RELATED"/>
    <property type="match status" value="1"/>
</dbReference>
<dbReference type="OrthoDB" id="307232at2759"/>
<dbReference type="InterPro" id="IPR036770">
    <property type="entry name" value="Ankyrin_rpt-contain_sf"/>
</dbReference>
<dbReference type="InterPro" id="IPR002110">
    <property type="entry name" value="Ankyrin_rpt"/>
</dbReference>
<keyword evidence="11" id="KW-1185">Reference proteome</keyword>
<dbReference type="SUPFAM" id="SSF47769">
    <property type="entry name" value="SAM/Pointed domain"/>
    <property type="match status" value="2"/>
</dbReference>
<sequence length="418" mass="47396">MIQYNISTISRRPTETSVVEITDIHKACRTGDLETIKRAFHVDPSKVNTKDEALGWTPLFRTVIFGHVKATKFLLKHGANPDLVNSLGETPLHQAADNSQYIIAELLLQYKADPNKQQNDGDTPLHHAAFRGDSKMIEILLRHGGDSNIKNSLFGRTPLHFACDCAHEECVLLMLQYKADAHMFDSQGKTPFQLANPSIQRAIENFSMMGTVIVHESPVHTQDNQESAPDLPVTALSKWLENLSLADYYQNFISYEYDDLETLLTQMQSVIPISLQELKRLGIDKLGHRYRILIKLEEDSGLFPPKTPLKNQWQCCNVPRKTQFGFLTVSLNAWLEGLKLLELKENFVNNGFDEFQYIAAQMKSRYPINNEILEEIGITKPGHQNRIIGNLIEEAKERPGIVVENSQTKTSCEMCSIF</sequence>
<dbReference type="Pfam" id="PF07647">
    <property type="entry name" value="SAM_2"/>
    <property type="match status" value="1"/>
</dbReference>
<dbReference type="GO" id="GO:0003950">
    <property type="term" value="F:NAD+ poly-ADP-ribosyltransferase activity"/>
    <property type="evidence" value="ECO:0007669"/>
    <property type="project" value="UniProtKB-EC"/>
</dbReference>
<dbReference type="GO" id="GO:0016779">
    <property type="term" value="F:nucleotidyltransferase activity"/>
    <property type="evidence" value="ECO:0007669"/>
    <property type="project" value="UniProtKB-KW"/>
</dbReference>
<evidence type="ECO:0000256" key="3">
    <source>
        <dbReference type="ARBA" id="ARBA00022695"/>
    </source>
</evidence>
<accession>A0A1R2B9W6</accession>
<dbReference type="Pfam" id="PF13857">
    <property type="entry name" value="Ank_5"/>
    <property type="match status" value="1"/>
</dbReference>
<comment type="catalytic activity">
    <reaction evidence="7">
        <text>NAD(+) + (ADP-D-ribosyl)n-acceptor = nicotinamide + (ADP-D-ribosyl)n+1-acceptor + H(+).</text>
        <dbReference type="EC" id="2.4.2.30"/>
    </reaction>
</comment>
<evidence type="ECO:0000313" key="11">
    <source>
        <dbReference type="Proteomes" id="UP000187209"/>
    </source>
</evidence>
<dbReference type="InterPro" id="IPR001660">
    <property type="entry name" value="SAM"/>
</dbReference>
<dbReference type="PROSITE" id="PS50088">
    <property type="entry name" value="ANK_REPEAT"/>
    <property type="match status" value="4"/>
</dbReference>
<evidence type="ECO:0000256" key="6">
    <source>
        <dbReference type="ARBA" id="ARBA00024347"/>
    </source>
</evidence>
<reference evidence="10 11" key="1">
    <citation type="submission" date="2016-11" db="EMBL/GenBank/DDBJ databases">
        <title>The macronuclear genome of Stentor coeruleus: a giant cell with tiny introns.</title>
        <authorList>
            <person name="Slabodnick M."/>
            <person name="Ruby J.G."/>
            <person name="Reiff S.B."/>
            <person name="Swart E.C."/>
            <person name="Gosai S."/>
            <person name="Prabakaran S."/>
            <person name="Witkowska E."/>
            <person name="Larue G.E."/>
            <person name="Fisher S."/>
            <person name="Freeman R.M."/>
            <person name="Gunawardena J."/>
            <person name="Chu W."/>
            <person name="Stover N.A."/>
            <person name="Gregory B.D."/>
            <person name="Nowacki M."/>
            <person name="Derisi J."/>
            <person name="Roy S.W."/>
            <person name="Marshall W.F."/>
            <person name="Sood P."/>
        </authorList>
    </citation>
    <scope>NUCLEOTIDE SEQUENCE [LARGE SCALE GENOMIC DNA]</scope>
    <source>
        <strain evidence="10">WM001</strain>
    </source>
</reference>
<name>A0A1R2B9W6_9CILI</name>
<dbReference type="Pfam" id="PF00536">
    <property type="entry name" value="SAM_1"/>
    <property type="match status" value="1"/>
</dbReference>
<keyword evidence="3" id="KW-0808">Transferase</keyword>
<evidence type="ECO:0000313" key="10">
    <source>
        <dbReference type="EMBL" id="OMJ73562.1"/>
    </source>
</evidence>
<dbReference type="PRINTS" id="PR01415">
    <property type="entry name" value="ANKYRIN"/>
</dbReference>
<organism evidence="10 11">
    <name type="scientific">Stentor coeruleus</name>
    <dbReference type="NCBI Taxonomy" id="5963"/>
    <lineage>
        <taxon>Eukaryota</taxon>
        <taxon>Sar</taxon>
        <taxon>Alveolata</taxon>
        <taxon>Ciliophora</taxon>
        <taxon>Postciliodesmatophora</taxon>
        <taxon>Heterotrichea</taxon>
        <taxon>Heterotrichida</taxon>
        <taxon>Stentoridae</taxon>
        <taxon>Stentor</taxon>
    </lineage>
</organism>
<dbReference type="EC" id="2.4.2.30" evidence="1"/>
<feature type="repeat" description="ANK" evidence="8">
    <location>
        <begin position="120"/>
        <end position="152"/>
    </location>
</feature>
<dbReference type="EMBL" id="MPUH01000813">
    <property type="protein sequence ID" value="OMJ73562.1"/>
    <property type="molecule type" value="Genomic_DNA"/>
</dbReference>
<dbReference type="InterPro" id="IPR013761">
    <property type="entry name" value="SAM/pointed_sf"/>
</dbReference>
<feature type="domain" description="SAM" evidence="9">
    <location>
        <begin position="231"/>
        <end position="297"/>
    </location>
</feature>
<comment type="caution">
    <text evidence="10">The sequence shown here is derived from an EMBL/GenBank/DDBJ whole genome shotgun (WGS) entry which is preliminary data.</text>
</comment>
<feature type="repeat" description="ANK" evidence="8">
    <location>
        <begin position="54"/>
        <end position="86"/>
    </location>
</feature>
<dbReference type="PROSITE" id="PS50297">
    <property type="entry name" value="ANK_REP_REGION"/>
    <property type="match status" value="4"/>
</dbReference>
<dbReference type="AlphaFoldDB" id="A0A1R2B9W6"/>
<protein>
    <recommendedName>
        <fullName evidence="1">NAD(+) ADP-ribosyltransferase</fullName>
        <ecNumber evidence="1">2.4.2.30</ecNumber>
    </recommendedName>
</protein>
<evidence type="ECO:0000256" key="8">
    <source>
        <dbReference type="PROSITE-ProRule" id="PRU00023"/>
    </source>
</evidence>
<evidence type="ECO:0000259" key="9">
    <source>
        <dbReference type="PROSITE" id="PS50105"/>
    </source>
</evidence>
<comment type="similarity">
    <text evidence="6">Belongs to the ARTD/PARP family.</text>
</comment>
<dbReference type="SUPFAM" id="SSF48403">
    <property type="entry name" value="Ankyrin repeat"/>
    <property type="match status" value="1"/>
</dbReference>
<evidence type="ECO:0000256" key="5">
    <source>
        <dbReference type="ARBA" id="ARBA00023043"/>
    </source>
</evidence>
<proteinExistence type="inferred from homology"/>
<dbReference type="Gene3D" id="1.25.40.20">
    <property type="entry name" value="Ankyrin repeat-containing domain"/>
    <property type="match status" value="2"/>
</dbReference>
<evidence type="ECO:0000256" key="2">
    <source>
        <dbReference type="ARBA" id="ARBA00022676"/>
    </source>
</evidence>
<dbReference type="Pfam" id="PF12796">
    <property type="entry name" value="Ank_2"/>
    <property type="match status" value="1"/>
</dbReference>
<evidence type="ECO:0000256" key="4">
    <source>
        <dbReference type="ARBA" id="ARBA00022737"/>
    </source>
</evidence>
<keyword evidence="4" id="KW-0677">Repeat</keyword>
<feature type="domain" description="SAM" evidence="9">
    <location>
        <begin position="330"/>
        <end position="397"/>
    </location>
</feature>
<keyword evidence="3" id="KW-0548">Nucleotidyltransferase</keyword>
<evidence type="ECO:0000256" key="1">
    <source>
        <dbReference type="ARBA" id="ARBA00012020"/>
    </source>
</evidence>